<protein>
    <recommendedName>
        <fullName evidence="1">DUF4268 domain-containing protein</fullName>
    </recommendedName>
</protein>
<sequence>MAICNLDQLNRIDLRKVWPNEARDFTKWLSVESNLNMLGNAIGIELELVETESSVGSFNVDIYAQESGTGRKVVIENQLEDTNHDHLGKVITYAAGKGAEVVIWVVARARDEHRQAIEWLNQHTDSSFGFFLVEIELWSIGDSLPAPRFNVVEQPNEWTKTIKLSECLSETERTKLSYWTKYREVAQASFEFLKVFNPQKPSKDHWTTLRCGTSSYHIALLVDTQRGCIGIEFYVPDNKEIGRKAIENASLFEERLGLVEKPFDAKKASGLRFYKEGCRIKGNQDAWPGFIAQQLRWALVMKKIVDELEL</sequence>
<dbReference type="BioCyc" id="ELEN479437:G1GFY-768-MONOMER"/>
<dbReference type="PaxDb" id="479437-Elen_0763"/>
<dbReference type="InterPro" id="IPR025364">
    <property type="entry name" value="DUF4268"/>
</dbReference>
<organism evidence="2 3">
    <name type="scientific">Eggerthella lenta (strain ATCC 25559 / DSM 2243 / CCUG 17323 / JCM 9979 / KCTC 3265 / NCTC 11813 / VPI 0255 / 1899 B)</name>
    <name type="common">Eubacterium lentum</name>
    <dbReference type="NCBI Taxonomy" id="479437"/>
    <lineage>
        <taxon>Bacteria</taxon>
        <taxon>Bacillati</taxon>
        <taxon>Actinomycetota</taxon>
        <taxon>Coriobacteriia</taxon>
        <taxon>Eggerthellales</taxon>
        <taxon>Eggerthellaceae</taxon>
        <taxon>Eggerthella</taxon>
    </lineage>
</organism>
<dbReference type="KEGG" id="ele:Elen_0763"/>
<proteinExistence type="predicted"/>
<name>C8WMW1_EGGLE</name>
<dbReference type="GeneID" id="69510299"/>
<dbReference type="AlphaFoldDB" id="C8WMW1"/>
<dbReference type="eggNOG" id="COG1637">
    <property type="taxonomic scope" value="Bacteria"/>
</dbReference>
<dbReference type="EMBL" id="CP001726">
    <property type="protein sequence ID" value="ACV54742.1"/>
    <property type="molecule type" value="Genomic_DNA"/>
</dbReference>
<dbReference type="STRING" id="479437.Elen_0763"/>
<dbReference type="InterPro" id="IPR011856">
    <property type="entry name" value="tRNA_endonuc-like_dom_sf"/>
</dbReference>
<reference evidence="2 3" key="1">
    <citation type="journal article" date="2009" name="Stand. Genomic Sci.">
        <title>Complete genome sequence of Eggerthella lenta type strain (IPP VPI 0255).</title>
        <authorList>
            <person name="Saunders E."/>
            <person name="Pukall R."/>
            <person name="Abt B."/>
            <person name="Lapidus A."/>
            <person name="Glavina Del Rio T."/>
            <person name="Copeland A."/>
            <person name="Tice H."/>
            <person name="Cheng J.F."/>
            <person name="Lucas S."/>
            <person name="Chen F."/>
            <person name="Nolan M."/>
            <person name="Bruce D."/>
            <person name="Goodwin L."/>
            <person name="Pitluck S."/>
            <person name="Ivanova N."/>
            <person name="Mavromatis K."/>
            <person name="Ovchinnikova G."/>
            <person name="Pati A."/>
            <person name="Chen A."/>
            <person name="Palaniappan K."/>
            <person name="Land M."/>
            <person name="Hauser L."/>
            <person name="Chang Y.J."/>
            <person name="Jeffries C.D."/>
            <person name="Chain P."/>
            <person name="Meincke L."/>
            <person name="Sims D."/>
            <person name="Brettin T."/>
            <person name="Detter J.C."/>
            <person name="Goker M."/>
            <person name="Bristow J."/>
            <person name="Eisen J.A."/>
            <person name="Markowitz V."/>
            <person name="Hugenholtz P."/>
            <person name="Kyrpides N.C."/>
            <person name="Klenk H.P."/>
            <person name="Han C."/>
        </authorList>
    </citation>
    <scope>NUCLEOTIDE SEQUENCE [LARGE SCALE GENOMIC DNA]</scope>
    <source>
        <strain evidence="3">ATCC 25559 / DSM 2243 / CCUG 17323 / JCM 9979 / KCTC 3265 / NCTC 11813 / VPI 0255 / 1899 B</strain>
    </source>
</reference>
<dbReference type="GO" id="GO:0003676">
    <property type="term" value="F:nucleic acid binding"/>
    <property type="evidence" value="ECO:0007669"/>
    <property type="project" value="InterPro"/>
</dbReference>
<dbReference type="HOGENOM" id="CLU_064448_0_0_11"/>
<evidence type="ECO:0000259" key="1">
    <source>
        <dbReference type="Pfam" id="PF14088"/>
    </source>
</evidence>
<accession>C8WMW1</accession>
<keyword evidence="3" id="KW-1185">Reference proteome</keyword>
<dbReference type="Gene3D" id="3.40.1350.10">
    <property type="match status" value="1"/>
</dbReference>
<dbReference type="Proteomes" id="UP000001377">
    <property type="component" value="Chromosome"/>
</dbReference>
<evidence type="ECO:0000313" key="3">
    <source>
        <dbReference type="Proteomes" id="UP000001377"/>
    </source>
</evidence>
<gene>
    <name evidence="2" type="ordered locus">Elen_0763</name>
</gene>
<feature type="domain" description="DUF4268" evidence="1">
    <location>
        <begin position="175"/>
        <end position="307"/>
    </location>
</feature>
<dbReference type="Pfam" id="PF14088">
    <property type="entry name" value="DUF4268"/>
    <property type="match status" value="1"/>
</dbReference>
<evidence type="ECO:0000313" key="2">
    <source>
        <dbReference type="EMBL" id="ACV54742.1"/>
    </source>
</evidence>
<dbReference type="RefSeq" id="WP_015760140.1">
    <property type="nucleotide sequence ID" value="NC_013204.1"/>
</dbReference>